<keyword evidence="1" id="KW-1133">Transmembrane helix</keyword>
<sequence length="227" mass="25989">MEQRWRRTIRPQMFETFGWLASKASLISAFASIGMLVIWSVYLHVFWRSHRRRRTPKLLINWGEGRELSARCFVTNMSEGAVFIQSVIVDLGTPLGRHRIFISDAEDLKNSKRPSGWKYMTRQGPLGAGKIIDMGSFSGILDYALHERTGDVNQTIGDADLSRNIHQFEITIIGMYGSEDTLIGASRRFEIVQHRGRACLRSSTVETHQIVSSRERRQLARELAEHL</sequence>
<name>A0A090G7L8_MESPL</name>
<protein>
    <submittedName>
        <fullName evidence="3">Uncharacterized protein</fullName>
    </submittedName>
</protein>
<dbReference type="EMBL" id="CCNB01000044">
    <property type="protein sequence ID" value="CDX45143.1"/>
    <property type="molecule type" value="Genomic_DNA"/>
</dbReference>
<evidence type="ECO:0000313" key="2">
    <source>
        <dbReference type="EMBL" id="CDX45143.1"/>
    </source>
</evidence>
<feature type="transmembrane region" description="Helical" evidence="1">
    <location>
        <begin position="26"/>
        <end position="47"/>
    </location>
</feature>
<dbReference type="Proteomes" id="UP000046373">
    <property type="component" value="Unassembled WGS sequence"/>
</dbReference>
<dbReference type="Proteomes" id="UP000046122">
    <property type="component" value="Unassembled WGS sequence"/>
</dbReference>
<gene>
    <name evidence="3" type="ORF">MPL3365_190070</name>
    <name evidence="2" type="ORF">MPLDJ20_70065</name>
</gene>
<evidence type="ECO:0000313" key="4">
    <source>
        <dbReference type="Proteomes" id="UP000046122"/>
    </source>
</evidence>
<dbReference type="AlphaFoldDB" id="A0A090G7L8"/>
<keyword evidence="1" id="KW-0812">Transmembrane</keyword>
<proteinExistence type="predicted"/>
<evidence type="ECO:0000313" key="3">
    <source>
        <dbReference type="EMBL" id="CDX54190.1"/>
    </source>
</evidence>
<keyword evidence="1" id="KW-0472">Membrane</keyword>
<organism evidence="3 4">
    <name type="scientific">Mesorhizobium plurifarium</name>
    <dbReference type="NCBI Taxonomy" id="69974"/>
    <lineage>
        <taxon>Bacteria</taxon>
        <taxon>Pseudomonadati</taxon>
        <taxon>Pseudomonadota</taxon>
        <taxon>Alphaproteobacteria</taxon>
        <taxon>Hyphomicrobiales</taxon>
        <taxon>Phyllobacteriaceae</taxon>
        <taxon>Mesorhizobium</taxon>
    </lineage>
</organism>
<accession>A0A090G7L8</accession>
<dbReference type="EMBL" id="CCNE01000011">
    <property type="protein sequence ID" value="CDX54190.1"/>
    <property type="molecule type" value="Genomic_DNA"/>
</dbReference>
<reference evidence="4 5" key="1">
    <citation type="submission" date="2014-08" db="EMBL/GenBank/DDBJ databases">
        <authorList>
            <person name="Moulin Lionel"/>
        </authorList>
    </citation>
    <scope>NUCLEOTIDE SEQUENCE [LARGE SCALE GENOMIC DNA]</scope>
</reference>
<evidence type="ECO:0000313" key="5">
    <source>
        <dbReference type="Proteomes" id="UP000046373"/>
    </source>
</evidence>
<evidence type="ECO:0000256" key="1">
    <source>
        <dbReference type="SAM" id="Phobius"/>
    </source>
</evidence>